<dbReference type="Gene3D" id="1.10.10.60">
    <property type="entry name" value="Homeodomain-like"/>
    <property type="match status" value="1"/>
</dbReference>
<evidence type="ECO:0000313" key="1">
    <source>
        <dbReference type="EMBL" id="EKY02936.1"/>
    </source>
</evidence>
<dbReference type="EMBL" id="AMEP01000043">
    <property type="protein sequence ID" value="EKY02936.1"/>
    <property type="molecule type" value="Genomic_DNA"/>
</dbReference>
<keyword evidence="2" id="KW-1185">Reference proteome</keyword>
<evidence type="ECO:0000313" key="2">
    <source>
        <dbReference type="Proteomes" id="UP000010433"/>
    </source>
</evidence>
<sequence length="165" mass="19107">MAKDISKLPVRYQAEPQYTIDDLYFSVFNERRKFDEEGNVYYVPLDKNTAPTGVKVFDNFLNYLNEGRSGVNVFCHMAGVSIKDFRGLCMILTGMNPVIFQMRWTEHAVLELLRYSNLSLEEVTKLSGAGSQKNMCETCTRASGYSPWYYRYNEREKGDVGKYRV</sequence>
<proteinExistence type="predicted"/>
<dbReference type="AlphaFoldDB" id="L1NHY0"/>
<gene>
    <name evidence="1" type="ORF">HMPREF9151_00525</name>
</gene>
<organism evidence="1 2">
    <name type="scientific">Hoylesella saccharolytica F0055</name>
    <dbReference type="NCBI Taxonomy" id="1127699"/>
    <lineage>
        <taxon>Bacteria</taxon>
        <taxon>Pseudomonadati</taxon>
        <taxon>Bacteroidota</taxon>
        <taxon>Bacteroidia</taxon>
        <taxon>Bacteroidales</taxon>
        <taxon>Prevotellaceae</taxon>
        <taxon>Hoylesella</taxon>
    </lineage>
</organism>
<dbReference type="OrthoDB" id="1083159at2"/>
<dbReference type="PATRIC" id="fig|1127699.3.peg.481"/>
<dbReference type="HOGENOM" id="CLU_099019_0_0_10"/>
<protein>
    <recommendedName>
        <fullName evidence="3">HTH araC/xylS-type domain-containing protein</fullName>
    </recommendedName>
</protein>
<reference evidence="1 2" key="1">
    <citation type="submission" date="2012-05" db="EMBL/GenBank/DDBJ databases">
        <authorList>
            <person name="Weinstock G."/>
            <person name="Sodergren E."/>
            <person name="Lobos E.A."/>
            <person name="Fulton L."/>
            <person name="Fulton R."/>
            <person name="Courtney L."/>
            <person name="Fronick C."/>
            <person name="O'Laughlin M."/>
            <person name="Godfrey J."/>
            <person name="Wilson R.M."/>
            <person name="Miner T."/>
            <person name="Farmer C."/>
            <person name="Delehaunty K."/>
            <person name="Cordes M."/>
            <person name="Minx P."/>
            <person name="Tomlinson C."/>
            <person name="Chen J."/>
            <person name="Wollam A."/>
            <person name="Pepin K.H."/>
            <person name="Bhonagiri V."/>
            <person name="Zhang X."/>
            <person name="Suruliraj S."/>
            <person name="Warren W."/>
            <person name="Mitreva M."/>
            <person name="Mardis E.R."/>
            <person name="Wilson R.K."/>
        </authorList>
    </citation>
    <scope>NUCLEOTIDE SEQUENCE [LARGE SCALE GENOMIC DNA]</scope>
    <source>
        <strain evidence="1 2">F0055</strain>
    </source>
</reference>
<comment type="caution">
    <text evidence="1">The sequence shown here is derived from an EMBL/GenBank/DDBJ whole genome shotgun (WGS) entry which is preliminary data.</text>
</comment>
<dbReference type="Proteomes" id="UP000010433">
    <property type="component" value="Unassembled WGS sequence"/>
</dbReference>
<accession>L1NHY0</accession>
<evidence type="ECO:0008006" key="3">
    <source>
        <dbReference type="Google" id="ProtNLM"/>
    </source>
</evidence>
<name>L1NHY0_9BACT</name>
<dbReference type="RefSeq" id="WP_009161694.1">
    <property type="nucleotide sequence ID" value="NZ_KB290974.1"/>
</dbReference>